<dbReference type="AntiFam" id="ANF00072">
    <property type="entry name" value="Shadow ORF (opposite TypA)"/>
</dbReference>
<evidence type="ECO:0000313" key="1">
    <source>
        <dbReference type="EMBL" id="MPM73877.1"/>
    </source>
</evidence>
<name>A0A645CAC0_9ZZZZ</name>
<reference evidence="1" key="1">
    <citation type="submission" date="2019-08" db="EMBL/GenBank/DDBJ databases">
        <authorList>
            <person name="Kucharzyk K."/>
            <person name="Murdoch R.W."/>
            <person name="Higgins S."/>
            <person name="Loffler F."/>
        </authorList>
    </citation>
    <scope>NUCLEOTIDE SEQUENCE</scope>
</reference>
<dbReference type="AlphaFoldDB" id="A0A645CAC0"/>
<protein>
    <submittedName>
        <fullName evidence="1">Uncharacterized protein</fullName>
    </submittedName>
</protein>
<sequence length="191" mass="21248">MGQPHTLKVSGNFIDLRAERIPINRDRGEPLQILQQLFHPVQFQRRAKDAGEQLSLPHQRRNGLVLQPAGGQILLHSLLAAKGNLLSPLRLGPGKIHAAAVQAALQLRQQRGPVGPRLVHLVDKQECGYAAPLQQPPERQGVALNAVRSADHQNRAVQHLKRPLRLGGKIRMTGGIQQRQLQTVQRQHRLL</sequence>
<dbReference type="EMBL" id="VSSQ01025623">
    <property type="protein sequence ID" value="MPM73877.1"/>
    <property type="molecule type" value="Genomic_DNA"/>
</dbReference>
<comment type="caution">
    <text evidence="1">The sequence shown here is derived from an EMBL/GenBank/DDBJ whole genome shotgun (WGS) entry which is preliminary data.</text>
</comment>
<proteinExistence type="predicted"/>
<organism evidence="1">
    <name type="scientific">bioreactor metagenome</name>
    <dbReference type="NCBI Taxonomy" id="1076179"/>
    <lineage>
        <taxon>unclassified sequences</taxon>
        <taxon>metagenomes</taxon>
        <taxon>ecological metagenomes</taxon>
    </lineage>
</organism>
<accession>A0A645CAC0</accession>
<gene>
    <name evidence="1" type="ORF">SDC9_120862</name>
</gene>